<evidence type="ECO:0000313" key="2">
    <source>
        <dbReference type="Proteomes" id="UP000288216"/>
    </source>
</evidence>
<reference evidence="1 2" key="1">
    <citation type="journal article" date="2018" name="Nat. Ecol. Evol.">
        <title>Shark genomes provide insights into elasmobranch evolution and the origin of vertebrates.</title>
        <authorList>
            <person name="Hara Y"/>
            <person name="Yamaguchi K"/>
            <person name="Onimaru K"/>
            <person name="Kadota M"/>
            <person name="Koyanagi M"/>
            <person name="Keeley SD"/>
            <person name="Tatsumi K"/>
            <person name="Tanaka K"/>
            <person name="Motone F"/>
            <person name="Kageyama Y"/>
            <person name="Nozu R"/>
            <person name="Adachi N"/>
            <person name="Nishimura O"/>
            <person name="Nakagawa R"/>
            <person name="Tanegashima C"/>
            <person name="Kiyatake I"/>
            <person name="Matsumoto R"/>
            <person name="Murakumo K"/>
            <person name="Nishida K"/>
            <person name="Terakita A"/>
            <person name="Kuratani S"/>
            <person name="Sato K"/>
            <person name="Hyodo S Kuraku.S."/>
        </authorList>
    </citation>
    <scope>NUCLEOTIDE SEQUENCE [LARGE SCALE GENOMIC DNA]</scope>
</reference>
<accession>A0A401NTF9</accession>
<sequence length="115" mass="13905">MVAVWIVVVFPYRWCCRKSCFLHNVYEFKAKNIKKKKVNIMVSVDGVKVLLRKKKKMVKSLEAKDEDRRVTPTSFWMTLLKKEWTWDESKMMIMQDPIYRSVDALREVQFCEHVR</sequence>
<proteinExistence type="predicted"/>
<protein>
    <submittedName>
        <fullName evidence="1">Uncharacterized protein</fullName>
    </submittedName>
</protein>
<dbReference type="EMBL" id="BFAA01008019">
    <property type="protein sequence ID" value="GCB64166.1"/>
    <property type="molecule type" value="Genomic_DNA"/>
</dbReference>
<gene>
    <name evidence="1" type="ORF">scyTo_0014734</name>
</gene>
<dbReference type="OrthoDB" id="10608247at2759"/>
<evidence type="ECO:0000313" key="1">
    <source>
        <dbReference type="EMBL" id="GCB64166.1"/>
    </source>
</evidence>
<organism evidence="1 2">
    <name type="scientific">Scyliorhinus torazame</name>
    <name type="common">Cloudy catshark</name>
    <name type="synonym">Catulus torazame</name>
    <dbReference type="NCBI Taxonomy" id="75743"/>
    <lineage>
        <taxon>Eukaryota</taxon>
        <taxon>Metazoa</taxon>
        <taxon>Chordata</taxon>
        <taxon>Craniata</taxon>
        <taxon>Vertebrata</taxon>
        <taxon>Chondrichthyes</taxon>
        <taxon>Elasmobranchii</taxon>
        <taxon>Galeomorphii</taxon>
        <taxon>Galeoidea</taxon>
        <taxon>Carcharhiniformes</taxon>
        <taxon>Scyliorhinidae</taxon>
        <taxon>Scyliorhinus</taxon>
    </lineage>
</organism>
<name>A0A401NTF9_SCYTO</name>
<dbReference type="STRING" id="75743.A0A401NTF9"/>
<comment type="caution">
    <text evidence="1">The sequence shown here is derived from an EMBL/GenBank/DDBJ whole genome shotgun (WGS) entry which is preliminary data.</text>
</comment>
<dbReference type="AlphaFoldDB" id="A0A401NTF9"/>
<keyword evidence="2" id="KW-1185">Reference proteome</keyword>
<dbReference type="Proteomes" id="UP000288216">
    <property type="component" value="Unassembled WGS sequence"/>
</dbReference>